<dbReference type="STRING" id="307121.GA0070620_0148"/>
<proteinExistence type="predicted"/>
<protein>
    <recommendedName>
        <fullName evidence="5">Peptidase inhibitor family I36</fullName>
    </recommendedName>
</protein>
<dbReference type="Proteomes" id="UP000199393">
    <property type="component" value="Chromosome I"/>
</dbReference>
<evidence type="ECO:0000313" key="3">
    <source>
        <dbReference type="EMBL" id="SBV24712.1"/>
    </source>
</evidence>
<feature type="region of interest" description="Disordered" evidence="1">
    <location>
        <begin position="32"/>
        <end position="52"/>
    </location>
</feature>
<reference evidence="4" key="1">
    <citation type="submission" date="2016-06" db="EMBL/GenBank/DDBJ databases">
        <authorList>
            <person name="Varghese N."/>
        </authorList>
    </citation>
    <scope>NUCLEOTIDE SEQUENCE [LARGE SCALE GENOMIC DNA]</scope>
    <source>
        <strain evidence="4">DSM 45344</strain>
    </source>
</reference>
<dbReference type="EMBL" id="LT598496">
    <property type="protein sequence ID" value="SBV24712.1"/>
    <property type="molecule type" value="Genomic_DNA"/>
</dbReference>
<keyword evidence="2" id="KW-0732">Signal</keyword>
<sequence>MSRRTIRRPVTVAAAAFTLVAAGGFVGPSPASAHWACGRKPPPDRDSTGGHYTRGVTEVMRSGSSTDCGGTGWTDADSPLDYHCYALNIHGYETWTYVVNTAGVGGWIRDDRLNDGGSRVWCPNQTV</sequence>
<dbReference type="AlphaFoldDB" id="A0A1C3MWK0"/>
<evidence type="ECO:0000256" key="1">
    <source>
        <dbReference type="SAM" id="MobiDB-lite"/>
    </source>
</evidence>
<feature type="chain" id="PRO_5008678386" description="Peptidase inhibitor family I36" evidence="2">
    <location>
        <begin position="34"/>
        <end position="127"/>
    </location>
</feature>
<name>A0A1C3MWK0_9ACTN</name>
<gene>
    <name evidence="3" type="ORF">GA0070620_0148</name>
</gene>
<feature type="signal peptide" evidence="2">
    <location>
        <begin position="1"/>
        <end position="33"/>
    </location>
</feature>
<evidence type="ECO:0008006" key="5">
    <source>
        <dbReference type="Google" id="ProtNLM"/>
    </source>
</evidence>
<evidence type="ECO:0000256" key="2">
    <source>
        <dbReference type="SAM" id="SignalP"/>
    </source>
</evidence>
<organism evidence="3 4">
    <name type="scientific">Micromonospora krabiensis</name>
    <dbReference type="NCBI Taxonomy" id="307121"/>
    <lineage>
        <taxon>Bacteria</taxon>
        <taxon>Bacillati</taxon>
        <taxon>Actinomycetota</taxon>
        <taxon>Actinomycetes</taxon>
        <taxon>Micromonosporales</taxon>
        <taxon>Micromonosporaceae</taxon>
        <taxon>Micromonospora</taxon>
    </lineage>
</organism>
<accession>A0A1C3MWK0</accession>
<evidence type="ECO:0000313" key="4">
    <source>
        <dbReference type="Proteomes" id="UP000199393"/>
    </source>
</evidence>
<keyword evidence="4" id="KW-1185">Reference proteome</keyword>